<accession>Q13QI6</accession>
<evidence type="ECO:0000313" key="2">
    <source>
        <dbReference type="Proteomes" id="UP000001817"/>
    </source>
</evidence>
<sequence>MLRGCCFAFLPAGRIGRFGDEMGIALLANPFEGRSEGALKKSAGNVMGSHASFKNDLLHIETIVTTLERLTSRGDSMACTSLVNEPGYWRQRIEAILNQREISKIDREHADALLRRLRGIVKIPS</sequence>
<organism evidence="1 2">
    <name type="scientific">Paraburkholderia xenovorans (strain LB400)</name>
    <dbReference type="NCBI Taxonomy" id="266265"/>
    <lineage>
        <taxon>Bacteria</taxon>
        <taxon>Pseudomonadati</taxon>
        <taxon>Pseudomonadota</taxon>
        <taxon>Betaproteobacteria</taxon>
        <taxon>Burkholderiales</taxon>
        <taxon>Burkholderiaceae</taxon>
        <taxon>Paraburkholderia</taxon>
    </lineage>
</organism>
<dbReference type="STRING" id="266265.Bxe_B2335"/>
<dbReference type="AlphaFoldDB" id="Q13QI6"/>
<gene>
    <name evidence="1" type="ORF">Bxe_B2335</name>
</gene>
<evidence type="ECO:0000313" key="1">
    <source>
        <dbReference type="EMBL" id="ABE33653.1"/>
    </source>
</evidence>
<dbReference type="KEGG" id="bxe:Bxe_B2335"/>
<dbReference type="Proteomes" id="UP000001817">
    <property type="component" value="Chromosome 2"/>
</dbReference>
<reference evidence="1 2" key="1">
    <citation type="journal article" date="2006" name="Proc. Natl. Acad. Sci. U.S.A.">
        <title>Burkholderia xenovorans LB400 harbors a multi-replicon, 9.73-Mbp genome shaped for versatility.</title>
        <authorList>
            <person name="Chain P.S."/>
            <person name="Denef V.J."/>
            <person name="Konstantinidis K.T."/>
            <person name="Vergez L.M."/>
            <person name="Agullo L."/>
            <person name="Reyes V.L."/>
            <person name="Hauser L."/>
            <person name="Cordova M."/>
            <person name="Gomez L."/>
            <person name="Gonzalez M."/>
            <person name="Land M."/>
            <person name="Lao V."/>
            <person name="Larimer F."/>
            <person name="LiPuma J.J."/>
            <person name="Mahenthiralingam E."/>
            <person name="Malfatti S.A."/>
            <person name="Marx C.J."/>
            <person name="Parnell J.J."/>
            <person name="Ramette A."/>
            <person name="Richardson P."/>
            <person name="Seeger M."/>
            <person name="Smith D."/>
            <person name="Spilker T."/>
            <person name="Sul W.J."/>
            <person name="Tsoi T.V."/>
            <person name="Ulrich L.E."/>
            <person name="Zhulin I.B."/>
            <person name="Tiedje J.M."/>
        </authorList>
    </citation>
    <scope>NUCLEOTIDE SEQUENCE [LARGE SCALE GENOMIC DNA]</scope>
    <source>
        <strain evidence="1 2">LB400</strain>
    </source>
</reference>
<keyword evidence="2" id="KW-1185">Reference proteome</keyword>
<dbReference type="eggNOG" id="ENOG5032PJY">
    <property type="taxonomic scope" value="Bacteria"/>
</dbReference>
<proteinExistence type="predicted"/>
<name>Q13QI6_PARXL</name>
<dbReference type="EMBL" id="CP000271">
    <property type="protein sequence ID" value="ABE33653.1"/>
    <property type="molecule type" value="Genomic_DNA"/>
</dbReference>
<protein>
    <submittedName>
        <fullName evidence="1">Uncharacterized protein</fullName>
    </submittedName>
</protein>